<dbReference type="Pfam" id="PF21365">
    <property type="entry name" value="Glyco_hydro_31_3rd"/>
    <property type="match status" value="1"/>
</dbReference>
<dbReference type="SUPFAM" id="SSF74650">
    <property type="entry name" value="Galactose mutarotase-like"/>
    <property type="match status" value="1"/>
</dbReference>
<organism evidence="10 11">
    <name type="scientific">Cryobacterium zongtaii</name>
    <dbReference type="NCBI Taxonomy" id="1259217"/>
    <lineage>
        <taxon>Bacteria</taxon>
        <taxon>Bacillati</taxon>
        <taxon>Actinomycetota</taxon>
        <taxon>Actinomycetes</taxon>
        <taxon>Micrococcales</taxon>
        <taxon>Microbacteriaceae</taxon>
        <taxon>Cryobacterium</taxon>
    </lineage>
</organism>
<dbReference type="GO" id="GO:0061634">
    <property type="term" value="F:alpha-D-xyloside xylohydrolase"/>
    <property type="evidence" value="ECO:0007669"/>
    <property type="project" value="UniProtKB-EC"/>
</dbReference>
<reference evidence="10 11" key="1">
    <citation type="submission" date="2018-01" db="EMBL/GenBank/DDBJ databases">
        <title>Cryobacterium sp. nov., from glaciers in China.</title>
        <authorList>
            <person name="Liu Q."/>
            <person name="Xin Y.-H."/>
        </authorList>
    </citation>
    <scope>NUCLEOTIDE SEQUENCE [LARGE SCALE GENOMIC DNA]</scope>
    <source>
        <strain evidence="10 11">TMN-42</strain>
    </source>
</reference>
<dbReference type="InterPro" id="IPR000322">
    <property type="entry name" value="Glyco_hydro_31_TIM"/>
</dbReference>
<evidence type="ECO:0000256" key="2">
    <source>
        <dbReference type="ARBA" id="ARBA00022801"/>
    </source>
</evidence>
<feature type="domain" description="Glycoside hydrolase family 31 N-terminal" evidence="8">
    <location>
        <begin position="55"/>
        <end position="238"/>
    </location>
</feature>
<dbReference type="InterPro" id="IPR048395">
    <property type="entry name" value="Glyco_hydro_31_C"/>
</dbReference>
<dbReference type="CDD" id="cd14752">
    <property type="entry name" value="GH31_N"/>
    <property type="match status" value="1"/>
</dbReference>
<dbReference type="RefSeq" id="WP_103459692.1">
    <property type="nucleotide sequence ID" value="NZ_PPXD01000006.1"/>
</dbReference>
<comment type="catalytic activity">
    <reaction evidence="4">
        <text>Hydrolysis of terminal, non-reducing alpha-D-xylose residues with release of alpha-D-xylose.</text>
        <dbReference type="EC" id="3.2.1.177"/>
    </reaction>
</comment>
<dbReference type="Gene3D" id="3.20.20.80">
    <property type="entry name" value="Glycosidases"/>
    <property type="match status" value="1"/>
</dbReference>
<sequence length="779" mass="85420">MKFTDGFWHTRPGVTAFYAQEAYDIEQVGAALRVSAPTKVIERRGDVLNRAMLTVTLSSPLEGIVKVRVEQHTGTTTGPGFELVGAEPDAGDIAIDATGGTLTAGPLTARIAPGAPFNLSFEADGRTLTESGHKSIGHMQLAPGAPIAAEPAGVSGVTTTGLAPAPSYTHAQLSLGVGELVYGLGERFGPLIKNGQTIDIWNADGGTSSEQSYKNVPFYLTNRGYGVLVNHPEHVSFEVGTEAVERVQFSVAGPAIEYLVIYGPTPKQILERYTRLTGRPARVPAWSYGLWLSTSFTTQYDEATVNSFIDGMAERDLPLSVFHFDCFWMREFNWTDFEWDPRVFPDPEGMLARLHEKNLHVSAWINPYIAQRAGIFAEAAAAGYLVKKADGDVWQWDLWQAGMALVDFTNPAAVTWFQDKLRGLFAQGVDAIKTDFGERIPTDVVWHDGSSPEVMHNLYTQLYNKAVFEVLQEHRGEGDAVLFARSATVGGQMQPVHWGGDNSSSYESMAETLRGGLSLAFSGFGYWSHDIGGFEGMPDPAVFKRWLAFGLLSSHSRLHGSTSYRVPWLFDEGREEPGQSAVDVTRVFTKLKLTLMPYLYQVGLEAHRLGAPFMRPMQLEFPGDPAVDYLDRQYLLGADLLVAPVFSEAGDVQYYLPAGTWTNYLSDEVVTGPVWRRETHAFDSIPLWVRGGAVLATGSRDDRPDYDYTDQTLLTVYPGESAGIRTVEVANPLDGSFVTFTITVSRDDTVVTSDSDAPFRARLAGGDILSSTDRKATLR</sequence>
<comment type="caution">
    <text evidence="10">The sequence shown here is derived from an EMBL/GenBank/DDBJ whole genome shotgun (WGS) entry which is preliminary data.</text>
</comment>
<feature type="domain" description="Glycoside hydrolase family 31 TIM barrel" evidence="7">
    <location>
        <begin position="280"/>
        <end position="601"/>
    </location>
</feature>
<dbReference type="InterPro" id="IPR025887">
    <property type="entry name" value="Glyco_hydro_31_N_dom"/>
</dbReference>
<feature type="domain" description="Glycosyl hydrolase family 31 C-terminal" evidence="9">
    <location>
        <begin position="610"/>
        <end position="695"/>
    </location>
</feature>
<evidence type="ECO:0000313" key="10">
    <source>
        <dbReference type="EMBL" id="POH68246.1"/>
    </source>
</evidence>
<evidence type="ECO:0000256" key="4">
    <source>
        <dbReference type="ARBA" id="ARBA00052064"/>
    </source>
</evidence>
<gene>
    <name evidence="10" type="ORF">C3B61_04480</name>
</gene>
<dbReference type="SUPFAM" id="SSF51011">
    <property type="entry name" value="Glycosyl hydrolase domain"/>
    <property type="match status" value="1"/>
</dbReference>
<dbReference type="CDD" id="cd06593">
    <property type="entry name" value="GH31_xylosidase_YicI"/>
    <property type="match status" value="1"/>
</dbReference>
<dbReference type="FunFam" id="3.20.20.80:FF:000053">
    <property type="entry name" value="Alpha-xylosidase YicI"/>
    <property type="match status" value="1"/>
</dbReference>
<dbReference type="SUPFAM" id="SSF117125">
    <property type="entry name" value="Putative glucosidase YicI, C-terminal domain"/>
    <property type="match status" value="1"/>
</dbReference>
<evidence type="ECO:0000256" key="5">
    <source>
        <dbReference type="ARBA" id="ARBA00066962"/>
    </source>
</evidence>
<dbReference type="AlphaFoldDB" id="A0A2S3ZJQ1"/>
<dbReference type="SUPFAM" id="SSF51445">
    <property type="entry name" value="(Trans)glycosidases"/>
    <property type="match status" value="1"/>
</dbReference>
<evidence type="ECO:0000259" key="7">
    <source>
        <dbReference type="Pfam" id="PF01055"/>
    </source>
</evidence>
<dbReference type="Gene3D" id="2.60.40.1180">
    <property type="entry name" value="Golgi alpha-mannosidase II"/>
    <property type="match status" value="2"/>
</dbReference>
<keyword evidence="3 6" id="KW-0326">Glycosidase</keyword>
<evidence type="ECO:0000259" key="9">
    <source>
        <dbReference type="Pfam" id="PF21365"/>
    </source>
</evidence>
<name>A0A2S3ZJQ1_9MICO</name>
<evidence type="ECO:0000256" key="6">
    <source>
        <dbReference type="RuleBase" id="RU361185"/>
    </source>
</evidence>
<dbReference type="Pfam" id="PF13802">
    <property type="entry name" value="Gal_mutarotas_2"/>
    <property type="match status" value="1"/>
</dbReference>
<dbReference type="GO" id="GO:0030246">
    <property type="term" value="F:carbohydrate binding"/>
    <property type="evidence" value="ECO:0007669"/>
    <property type="project" value="InterPro"/>
</dbReference>
<dbReference type="InterPro" id="IPR017853">
    <property type="entry name" value="GH"/>
</dbReference>
<dbReference type="Proteomes" id="UP000237340">
    <property type="component" value="Unassembled WGS sequence"/>
</dbReference>
<keyword evidence="11" id="KW-1185">Reference proteome</keyword>
<accession>A0A2S3ZJQ1</accession>
<dbReference type="EC" id="3.2.1.177" evidence="5"/>
<evidence type="ECO:0000259" key="8">
    <source>
        <dbReference type="Pfam" id="PF13802"/>
    </source>
</evidence>
<evidence type="ECO:0000313" key="11">
    <source>
        <dbReference type="Proteomes" id="UP000237340"/>
    </source>
</evidence>
<keyword evidence="2 6" id="KW-0378">Hydrolase</keyword>
<proteinExistence type="inferred from homology"/>
<dbReference type="PANTHER" id="PTHR43053">
    <property type="entry name" value="GLYCOSIDASE FAMILY 31"/>
    <property type="match status" value="1"/>
</dbReference>
<dbReference type="EMBL" id="PPXD01000006">
    <property type="protein sequence ID" value="POH68246.1"/>
    <property type="molecule type" value="Genomic_DNA"/>
</dbReference>
<dbReference type="Pfam" id="PF01055">
    <property type="entry name" value="Glyco_hydro_31_2nd"/>
    <property type="match status" value="1"/>
</dbReference>
<dbReference type="InterPro" id="IPR050985">
    <property type="entry name" value="Alpha-glycosidase_related"/>
</dbReference>
<dbReference type="Gene3D" id="2.60.40.1760">
    <property type="entry name" value="glycosyl hydrolase (family 31)"/>
    <property type="match status" value="1"/>
</dbReference>
<evidence type="ECO:0000256" key="1">
    <source>
        <dbReference type="ARBA" id="ARBA00007806"/>
    </source>
</evidence>
<dbReference type="PANTHER" id="PTHR43053:SF4">
    <property type="entry name" value="MYOGENESIS-REGULATING GLYCOSIDASE"/>
    <property type="match status" value="1"/>
</dbReference>
<dbReference type="GO" id="GO:0005975">
    <property type="term" value="P:carbohydrate metabolic process"/>
    <property type="evidence" value="ECO:0007669"/>
    <property type="project" value="InterPro"/>
</dbReference>
<dbReference type="InterPro" id="IPR011013">
    <property type="entry name" value="Gal_mutarotase_sf_dom"/>
</dbReference>
<dbReference type="InterPro" id="IPR013780">
    <property type="entry name" value="Glyco_hydro_b"/>
</dbReference>
<dbReference type="NCBIfam" id="NF007940">
    <property type="entry name" value="PRK10658.1"/>
    <property type="match status" value="1"/>
</dbReference>
<comment type="similarity">
    <text evidence="1 6">Belongs to the glycosyl hydrolase 31 family.</text>
</comment>
<evidence type="ECO:0000256" key="3">
    <source>
        <dbReference type="ARBA" id="ARBA00023295"/>
    </source>
</evidence>
<protein>
    <recommendedName>
        <fullName evidence="5">alpha-D-xyloside xylohydrolase</fullName>
        <ecNumber evidence="5">3.2.1.177</ecNumber>
    </recommendedName>
</protein>